<accession>A0ABY5P400</accession>
<protein>
    <submittedName>
        <fullName evidence="2">TIGR02680 family protein</fullName>
    </submittedName>
</protein>
<dbReference type="Pfam" id="PF13558">
    <property type="entry name" value="SbcC_Walker_B"/>
    <property type="match status" value="1"/>
</dbReference>
<dbReference type="NCBIfam" id="TIGR02680">
    <property type="entry name" value="TIGR02680 family protein"/>
    <property type="match status" value="1"/>
</dbReference>
<keyword evidence="3" id="KW-1185">Reference proteome</keyword>
<feature type="coiled-coil region" evidence="1">
    <location>
        <begin position="806"/>
        <end position="922"/>
    </location>
</feature>
<feature type="coiled-coil region" evidence="1">
    <location>
        <begin position="741"/>
        <end position="775"/>
    </location>
</feature>
<feature type="coiled-coil region" evidence="1">
    <location>
        <begin position="547"/>
        <end position="574"/>
    </location>
</feature>
<feature type="coiled-coil region" evidence="1">
    <location>
        <begin position="356"/>
        <end position="393"/>
    </location>
</feature>
<dbReference type="InterPro" id="IPR027417">
    <property type="entry name" value="P-loop_NTPase"/>
</dbReference>
<dbReference type="RefSeq" id="WP_313792665.1">
    <property type="nucleotide sequence ID" value="NZ_CP102453.1"/>
</dbReference>
<evidence type="ECO:0000313" key="2">
    <source>
        <dbReference type="EMBL" id="UUX33163.1"/>
    </source>
</evidence>
<dbReference type="InterPro" id="IPR013496">
    <property type="entry name" value="CHP02680"/>
</dbReference>
<name>A0ABY5P400_9LACT</name>
<sequence length="1413" mass="164301">MMSERWQLHKAGIINFWYYDQQIFHFSQGRMLLRGSNGSGKSVTMQSFIPLLLDGNRSPERLDPFGSRARKLDNYMLEDNDTRQERIGYLYLEFKHPDSDVYQTIGMGIRARKDYPLDTWYFYLGQRLHMGENFSLYRNQNQTQVLTKGELTSAIGEKGQVFTTQREYMEAVNRYLFGFESIEEYRELINLLIQLRSPKLSKDFKPTVISEILTNSLQPLSDEDLRPLSESIENMDTIEANLAMMVQSLGAIKKLTQSFINYNSVVFYQRTQAFRSELQKLLQLQESIQVTQELVVQQQADLDKIRNTITQLQTESQVRSEQVARLQDHDILKLKEQETSAKNQLTETTVYKTQKVSQVEEKEAKLLKRHQQAKELKDNLELLKVSIQRQLNEMSIIANEISFEEHTLLQNEVTSHLGQVFSFGLTIQAIQSLKQAIRKAMESVRISLEQLASLERLYQEYDQSTTRMTDYEKQELEWDKLAESEKDQWYIQFKQWLDTNQVLVIQTGTEETIYQLVAHDRNGHFAELNRMIYQEQSLTERKINNELLQNQQMKQLIQLKLDELNEEFQAWVNRRDPEPPRAKAVELNRQALRDEGILHIPFYQLVDFKENLDAESVNHLEAILLDMGLLDALVVSKKDQARVLNSQQGRSERYLFVEEIKPLSDLNAVLEVVQQTADAQTDDIQEKITALHQIVSEMDTTASDVTDFKINPHAKQYQLGILHGMVDGNYEAKFIGQARRQAYRQRHLSQLETEIEQLQRELSETNTLISQLNAHKVQLGQEVNQLPDTSGITIAQQTRISFTQKFEDEQQKHSQLQKEVRASETAYKELKNQADQLCQQIKITPSMDKLNEALDASEDYQEQLNHLKEAYQNHLQTQQQFEQVEEAIAEDEWDLDNLRQELSRYENQEQKLSQDLAMIAQQLASAGFEDIARQLEEALARLAEIPSQVNEASRQQGSLDTEIVSNQQRTVQLKEDVQSVFERVTVFYQSYVDELSLAYVFEDKALALDRIEEAQNYFEQLKQNTFQSLLTKKWVGALQEGLKQLQSSAYYSPQTTSSRMDEAEQKLRDDYLIHKNQLADYMVNLERLFTYQAYSTQAGEWGLNLSRDNLKATSQGRQISIFELEQYVQEQVTVNEQLLQQKDRLLFEEVITNTIGRKIRSKIYLSETWVKEMNKLMSQAEEATSNGFTLALKWKHRGAQQEGELGSRELIDLLKMDAALMNEENSQKLTGHFRTKSKQARQQAEESGYSSTFHTMLKEVLDYRRWFEFQLSFKKAGEVMTELTNNKFDALSGGEKAMSMYIPLFSAVVAKYNGANRQAPRIISLDEAFAGIDDQNIRDMFRYMVQFDFNFIINSQILWGDYDTVPSMRIYQLLRPNNSKFVAVMSYLWDGVKRIAINDNEQNANLVGQADEK</sequence>
<evidence type="ECO:0000313" key="3">
    <source>
        <dbReference type="Proteomes" id="UP001315967"/>
    </source>
</evidence>
<proteinExistence type="predicted"/>
<keyword evidence="1" id="KW-0175">Coiled coil</keyword>
<gene>
    <name evidence="2" type="ORF">NRE15_09645</name>
</gene>
<dbReference type="SUPFAM" id="SSF52540">
    <property type="entry name" value="P-loop containing nucleoside triphosphate hydrolases"/>
    <property type="match status" value="2"/>
</dbReference>
<organism evidence="2 3">
    <name type="scientific">Fundicoccus culcitae</name>
    <dbReference type="NCBI Taxonomy" id="2969821"/>
    <lineage>
        <taxon>Bacteria</taxon>
        <taxon>Bacillati</taxon>
        <taxon>Bacillota</taxon>
        <taxon>Bacilli</taxon>
        <taxon>Lactobacillales</taxon>
        <taxon>Aerococcaceae</taxon>
        <taxon>Fundicoccus</taxon>
    </lineage>
</organism>
<dbReference type="EMBL" id="CP102453">
    <property type="protein sequence ID" value="UUX33163.1"/>
    <property type="molecule type" value="Genomic_DNA"/>
</dbReference>
<evidence type="ECO:0000256" key="1">
    <source>
        <dbReference type="SAM" id="Coils"/>
    </source>
</evidence>
<dbReference type="Proteomes" id="UP001315967">
    <property type="component" value="Chromosome"/>
</dbReference>
<reference evidence="2 3" key="1">
    <citation type="submission" date="2022-08" db="EMBL/GenBank/DDBJ databases">
        <title>Aerococcaceae sp. nov isolated from spoiled eye mask.</title>
        <authorList>
            <person name="Zhou G."/>
            <person name="Xie X.-B."/>
            <person name="Shi Q.-S."/>
            <person name="Wang Y.-S."/>
            <person name="Wen X."/>
            <person name="Peng H."/>
            <person name="Yang X.-J."/>
            <person name="Tao H.-B."/>
            <person name="Huang X.-M."/>
        </authorList>
    </citation>
    <scope>NUCLEOTIDE SEQUENCE [LARGE SCALE GENOMIC DNA]</scope>
    <source>
        <strain evidence="3">DM20194951</strain>
    </source>
</reference>